<name>A0A5S3WQM6_9GAMM</name>
<evidence type="ECO:0000256" key="6">
    <source>
        <dbReference type="ARBA" id="ARBA00023180"/>
    </source>
</evidence>
<evidence type="ECO:0000256" key="7">
    <source>
        <dbReference type="SAM" id="SignalP"/>
    </source>
</evidence>
<dbReference type="GO" id="GO:0007156">
    <property type="term" value="P:homophilic cell adhesion via plasma membrane adhesion molecules"/>
    <property type="evidence" value="ECO:0007669"/>
    <property type="project" value="InterPro"/>
</dbReference>
<gene>
    <name evidence="9" type="ORF">CWB99_07070</name>
</gene>
<dbReference type="SMART" id="SM00112">
    <property type="entry name" value="CA"/>
    <property type="match status" value="2"/>
</dbReference>
<dbReference type="InterPro" id="IPR013517">
    <property type="entry name" value="FG-GAP"/>
</dbReference>
<dbReference type="Pfam" id="PF13385">
    <property type="entry name" value="Laminin_G_3"/>
    <property type="match status" value="2"/>
</dbReference>
<feature type="chain" id="PRO_5024398626" description="Cadherin domain-containing protein" evidence="7">
    <location>
        <begin position="25"/>
        <end position="2394"/>
    </location>
</feature>
<keyword evidence="1 7" id="KW-0732">Signal</keyword>
<feature type="domain" description="Cadherin" evidence="8">
    <location>
        <begin position="368"/>
        <end position="443"/>
    </location>
</feature>
<dbReference type="SUPFAM" id="SSF49313">
    <property type="entry name" value="Cadherin-like"/>
    <property type="match status" value="2"/>
</dbReference>
<dbReference type="InterPro" id="IPR013519">
    <property type="entry name" value="Int_alpha_beta-p"/>
</dbReference>
<proteinExistence type="predicted"/>
<keyword evidence="4" id="KW-0106">Calcium</keyword>
<evidence type="ECO:0000256" key="5">
    <source>
        <dbReference type="ARBA" id="ARBA00023157"/>
    </source>
</evidence>
<keyword evidence="5" id="KW-1015">Disulfide bond</keyword>
<dbReference type="Proteomes" id="UP000310249">
    <property type="component" value="Unassembled WGS sequence"/>
</dbReference>
<dbReference type="SUPFAM" id="SSF49899">
    <property type="entry name" value="Concanavalin A-like lectins/glucanases"/>
    <property type="match status" value="2"/>
</dbReference>
<reference evidence="10" key="2">
    <citation type="submission" date="2019-06" db="EMBL/GenBank/DDBJ databases">
        <title>Co-occurence of chitin degradation, pigmentation and bioactivity in marine Pseudoalteromonas.</title>
        <authorList>
            <person name="Sonnenschein E.C."/>
            <person name="Bech P.K."/>
        </authorList>
    </citation>
    <scope>NUCLEOTIDE SEQUENCE [LARGE SCALE GENOMIC DNA]</scope>
    <source>
        <strain evidence="10">S2676</strain>
    </source>
</reference>
<dbReference type="GO" id="GO:0005509">
    <property type="term" value="F:calcium ion binding"/>
    <property type="evidence" value="ECO:0007669"/>
    <property type="project" value="InterPro"/>
</dbReference>
<keyword evidence="3" id="KW-0378">Hydrolase</keyword>
<dbReference type="InterPro" id="IPR011049">
    <property type="entry name" value="Serralysin-like_metalloprot_C"/>
</dbReference>
<dbReference type="PANTHER" id="PTHR23221">
    <property type="entry name" value="GLYCOSYLPHOSPHATIDYLINOSITOL PHOSPHOLIPASE D"/>
    <property type="match status" value="1"/>
</dbReference>
<dbReference type="Pfam" id="PF00028">
    <property type="entry name" value="Cadherin"/>
    <property type="match status" value="2"/>
</dbReference>
<protein>
    <recommendedName>
        <fullName evidence="8">Cadherin domain-containing protein</fullName>
    </recommendedName>
</protein>
<evidence type="ECO:0000313" key="10">
    <source>
        <dbReference type="Proteomes" id="UP000310249"/>
    </source>
</evidence>
<dbReference type="InterPro" id="IPR013320">
    <property type="entry name" value="ConA-like_dom_sf"/>
</dbReference>
<evidence type="ECO:0000313" key="9">
    <source>
        <dbReference type="EMBL" id="TMP30091.1"/>
    </source>
</evidence>
<keyword evidence="6" id="KW-0325">Glycoprotein</keyword>
<dbReference type="Gene3D" id="2.130.10.130">
    <property type="entry name" value="Integrin alpha, N-terminal"/>
    <property type="match status" value="3"/>
</dbReference>
<dbReference type="OrthoDB" id="1956004at2"/>
<dbReference type="EMBL" id="PNCI01000015">
    <property type="protein sequence ID" value="TMP30091.1"/>
    <property type="molecule type" value="Genomic_DNA"/>
</dbReference>
<feature type="signal peptide" evidence="7">
    <location>
        <begin position="1"/>
        <end position="24"/>
    </location>
</feature>
<evidence type="ECO:0000259" key="8">
    <source>
        <dbReference type="PROSITE" id="PS50268"/>
    </source>
</evidence>
<reference evidence="9 10" key="1">
    <citation type="submission" date="2018-01" db="EMBL/GenBank/DDBJ databases">
        <authorList>
            <person name="Paulsen S."/>
            <person name="Gram L.K."/>
        </authorList>
    </citation>
    <scope>NUCLEOTIDE SEQUENCE [LARGE SCALE GENOMIC DNA]</scope>
    <source>
        <strain evidence="9 10">S2676</strain>
    </source>
</reference>
<dbReference type="GO" id="GO:0016787">
    <property type="term" value="F:hydrolase activity"/>
    <property type="evidence" value="ECO:0007669"/>
    <property type="project" value="UniProtKB-KW"/>
</dbReference>
<dbReference type="PROSITE" id="PS51470">
    <property type="entry name" value="FG_GAP"/>
    <property type="match status" value="4"/>
</dbReference>
<dbReference type="Gene3D" id="2.60.40.60">
    <property type="entry name" value="Cadherins"/>
    <property type="match status" value="1"/>
</dbReference>
<comment type="caution">
    <text evidence="9">The sequence shown here is derived from an EMBL/GenBank/DDBJ whole genome shotgun (WGS) entry which is preliminary data.</text>
</comment>
<dbReference type="SMART" id="SM00191">
    <property type="entry name" value="Int_alpha"/>
    <property type="match status" value="6"/>
</dbReference>
<dbReference type="Gene3D" id="2.60.40.2700">
    <property type="match status" value="1"/>
</dbReference>
<organism evidence="9 10">
    <name type="scientific">Pseudoalteromonas rubra</name>
    <dbReference type="NCBI Taxonomy" id="43658"/>
    <lineage>
        <taxon>Bacteria</taxon>
        <taxon>Pseudomonadati</taxon>
        <taxon>Pseudomonadota</taxon>
        <taxon>Gammaproteobacteria</taxon>
        <taxon>Alteromonadales</taxon>
        <taxon>Pseudoalteromonadaceae</taxon>
        <taxon>Pseudoalteromonas</taxon>
    </lineage>
</organism>
<dbReference type="PANTHER" id="PTHR23221:SF7">
    <property type="entry name" value="PHOSPHATIDYLINOSITOL-GLYCAN-SPECIFIC PHOSPHOLIPASE D"/>
    <property type="match status" value="1"/>
</dbReference>
<dbReference type="PROSITE" id="PS50268">
    <property type="entry name" value="CADHERIN_2"/>
    <property type="match status" value="2"/>
</dbReference>
<keyword evidence="2" id="KW-0677">Repeat</keyword>
<dbReference type="Pfam" id="PF00353">
    <property type="entry name" value="HemolysinCabind"/>
    <property type="match status" value="1"/>
</dbReference>
<dbReference type="SMART" id="SM00560">
    <property type="entry name" value="LamGL"/>
    <property type="match status" value="2"/>
</dbReference>
<sequence>MNTIMRNKLYLALLTVGTSFPNFAQTTLAPLTIKVDENTKTNTTIGTVRFLDGVSDKTVRLEVGTTEIKNWVTNGEAFEPISFSSAFTQAPIVFGQIQSNSDYTVEYEVNTYSYNGVEDKNHSDLLMRHRLNNVTASGFEAILESQLDKKGTSVIQNFTNTGAGEKLGWIAFAEPVSAFWNDKPIDVSSTGTTVTHNTHGHAFSVPMTDTPVILTSLSSYNGTSQSGVAIEELSADKVKVHIDNLDDAAHVAENVNVFALQGTGLLVTEASAIVGETGVITVSDTDIENPFSITFSKSYREPVVFVQAVGKDKEIFDAAVRINYIAPMMLQGYLHSDNENLVPNRFGEFELHYQIFEAGRWDIPLEHYTYSIVAGNDAGVFTVDPVKGDIKVADQAQLDYELGNNQYVITVRVTDGAGNNYDSQVTINVNDINDSLNNNAQSIDGLEAADWAGWAVAPAGDVNGDGFDDIIVGAPQTDVRDGDGALITEDNGAAYVLFSDETGTFPTLTQVQGGTRGFGILGAQAGDNAGFSVAGGVDINGDGLSDVVVGAPYAGTNGENSGSTYVVFGKSDTNYVPLQYLNDGSSDKGFAIHGAYTQDYSGGSLVVGDVNGDGLGDIVIGETVTRFLAGTGSFALRNLIEDGAADPNLAYVVYGKKDKHVVQLANVATDYNTQGFAITRPNRKLFSDWHYGAQVLPTGDFNSDGLTDFIVSHGLFVDTSGTSYVVYGRIGGEAIKYNNIYKDEHGIKITPEGSDNYGFDFGNATLNALPSFTTSHVGDVNADGVDDIALLLTDTGCCSAIDDPRAYIIFGGADSTDEINLADIADGNGGFVIHNDASNIDHSDLQVILGSIGGAGDLNGDGFDDIIIGDPFAEDNKGRVYAVYGRAGTEPVYLDSIIETSQGFYSEGNGGEQLGQFIASAGDINGDGIKDIQFGTPSANKNNQANTGAIYVLNGDGKLVTLWGTDGNDTITGTASADNIATGTGDDVIRTNGGTDAVYAGPGADTIYISDNTFTRIDAGGNTDTLVFDGSGINLDLATQASRVRNVEVFDIRGSGANAITLNKSVSSNSNLRILGDNDDFVGASNNQWVDSGSTQVIDNITYKVFTSGSATMLVQDGLTVTVNNEPTIDPQQFSVSEAAASGTEIGTLEADPNDIGDYVTFQILSGNEDGDLVLDAQTGVLSISDTVSRLDYENTPRYTLEVIVYDQYNTTDTAEITVEVLNMESMEITLEGDVSGEGSYWGENTVLDLLGMSAPEWASTETKHTWTVPEENLPDDPAIIRIESHGKIHYVGGMNLFGGWVEADIPLEMDLRFPDEIAAGQPVNLATKFTVGENANFIASSPGVQISAELIFEDYLIKYESALFEKLNGQTKIDYASYEKTVGSESFGVYGDNCANALNRADCYELEDGVEVFDLTRNLTDEEITSLTESYFYELSVAVATENAKARSDDISFGTSVVNGVEVIDAVYAHFGLTDGVEIISTDVSDPTATTIAYIPANVSYENIALFIKNLTRDSLAELSSNARKAIEKAIDLDVDKLRFLASHDLVDWVSEEVYWGSNWTKWHAAAGMEAMEGTSEQCIDGYFAPTGEDLYRRYKYSTLDTFLSAALDLKQDFELNIESSAILVLEDGTEIYFDPEEDITFTPELSHDVNNDGMIDATLTVNAASNFVNNSKMSAFFRMPFKLLEFEYNVQEAICSADQVYTMGNQGLMFEKGSYGPLLDSEKVVTAGDTDFGGPTEITIAQNSFTTALSFDLCSNSAACGEPVLSFGNNAPVASDVTVAGEYVGKSILTASYTYADHEGDLESGTRYQWYRSATGSKDDAQVIDGGLYQSYTLSLEDIDSYVAFCVTPNDGTLFGDPECSEWTYVESPFHQDLSIMNSFGQSIVLNGTDQLMVQTMGSGFNPNSSYTIEAWVKVNALDPENNANLFTFSEGANSSNAAIRILKDGTLRVKATKSAYKSTQTITVGQWQHYALTYDQPTQTVSLYLDGELVVSQVNAANDANVYFVWGAGNDRVSKMFNGQIDEIRVWNYAKSQDSIVAHRNLGASLSDSSLLSYYSFDNELEGEVEDLTGESTMELVNTPTFEKHNAYLTFDGNSDYVEIEHDDDLNFTSGNSLTIKAKIYKAPGSKNSNRVIAAKKASDSNDDIGWLLRINNSNRLEFRFVNDSNASRNIIAFNSSKYSLSNLADGRWYDVAVVVDMENKKWKVFVNGTFVRQATLWGIQVNNTLPIRVGAYSGDETVVHSFKGYIDDVAVWTRALTEEEVATCTAEMVSGCEEDLLLYYDFEQDRANNVARDEFNGTIYGAVEVGNNLDVKFTTTEYATFAGKLPGGAGVTFGLADAPAYGEVAISEYSGEFIYTPNGSANGASDSFSYYIYSSSNGQSQKQMVTIEFE</sequence>
<dbReference type="InterPro" id="IPR015919">
    <property type="entry name" value="Cadherin-like_sf"/>
</dbReference>
<evidence type="ECO:0000256" key="2">
    <source>
        <dbReference type="ARBA" id="ARBA00022737"/>
    </source>
</evidence>
<dbReference type="Pfam" id="PF01839">
    <property type="entry name" value="FG-GAP"/>
    <property type="match status" value="3"/>
</dbReference>
<feature type="domain" description="Cadherin" evidence="8">
    <location>
        <begin position="1128"/>
        <end position="1231"/>
    </location>
</feature>
<evidence type="ECO:0000256" key="4">
    <source>
        <dbReference type="ARBA" id="ARBA00022837"/>
    </source>
</evidence>
<dbReference type="GO" id="GO:0016020">
    <property type="term" value="C:membrane"/>
    <property type="evidence" value="ECO:0007669"/>
    <property type="project" value="InterPro"/>
</dbReference>
<dbReference type="SUPFAM" id="SSF69318">
    <property type="entry name" value="Integrin alpha N-terminal domain"/>
    <property type="match status" value="1"/>
</dbReference>
<accession>A0A5S3WQM6</accession>
<dbReference type="SUPFAM" id="SSF51120">
    <property type="entry name" value="beta-Roll"/>
    <property type="match status" value="1"/>
</dbReference>
<dbReference type="InterPro" id="IPR028994">
    <property type="entry name" value="Integrin_alpha_N"/>
</dbReference>
<dbReference type="InterPro" id="IPR001343">
    <property type="entry name" value="Hemolysn_Ca-bd"/>
</dbReference>
<dbReference type="RefSeq" id="WP_138550176.1">
    <property type="nucleotide sequence ID" value="NZ_PNCH01000010.1"/>
</dbReference>
<dbReference type="InterPro" id="IPR002126">
    <property type="entry name" value="Cadherin-like_dom"/>
</dbReference>
<evidence type="ECO:0000256" key="3">
    <source>
        <dbReference type="ARBA" id="ARBA00022801"/>
    </source>
</evidence>
<dbReference type="InterPro" id="IPR006558">
    <property type="entry name" value="LamG-like"/>
</dbReference>
<dbReference type="CDD" id="cd11304">
    <property type="entry name" value="Cadherin_repeat"/>
    <property type="match status" value="2"/>
</dbReference>
<dbReference type="Gene3D" id="2.60.120.200">
    <property type="match status" value="2"/>
</dbReference>
<evidence type="ECO:0000256" key="1">
    <source>
        <dbReference type="ARBA" id="ARBA00022729"/>
    </source>
</evidence>